<dbReference type="PROSITE" id="PS51184">
    <property type="entry name" value="JMJC"/>
    <property type="match status" value="1"/>
</dbReference>
<keyword evidence="3" id="KW-1185">Reference proteome</keyword>
<sequence length="333" mass="37880">MQPVAIAPCPDESELLTHLRQQSTPQVMRGLVAQWPVVKAAGQSNEALVDYLARFDNRTVVDSLHLDARYDGRMFYNEQMDGFNFSRKRQPFITALHTLLERQHSPDADSLYVGSTSVAQCLPGFLTENPIALDDAEPLATLWIGNKSRIAAHYDAPDNLICVTAGKRKVTLFPPEQVENLYVGPLHITPAGQAVSLVDFHKPDFEKFPRFSQALEHAQTVELLPGDALFIPSMWWHHIEGQQSMNMLVNFWWRDAPAHLGRSENALYHALLALKSLPDKERQAWQSMFNFYVFGQDQNRFDHIPDALKGPLGEQSEQTQRQFRAWLANHLKQ</sequence>
<evidence type="ECO:0000313" key="3">
    <source>
        <dbReference type="Proteomes" id="UP000304912"/>
    </source>
</evidence>
<dbReference type="InterPro" id="IPR041667">
    <property type="entry name" value="Cupin_8"/>
</dbReference>
<dbReference type="Pfam" id="PF13621">
    <property type="entry name" value="Cupin_8"/>
    <property type="match status" value="1"/>
</dbReference>
<dbReference type="InterPro" id="IPR003347">
    <property type="entry name" value="JmjC_dom"/>
</dbReference>
<protein>
    <submittedName>
        <fullName evidence="2">Cupin-like domain-containing protein</fullName>
    </submittedName>
</protein>
<dbReference type="PANTHER" id="PTHR12461:SF105">
    <property type="entry name" value="HYPOXIA-INDUCIBLE FACTOR 1-ALPHA INHIBITOR"/>
    <property type="match status" value="1"/>
</dbReference>
<dbReference type="AlphaFoldDB" id="A0A5B7Y9N9"/>
<proteinExistence type="predicted"/>
<reference evidence="2 3" key="1">
    <citation type="submission" date="2019-04" db="EMBL/GenBank/DDBJ databases">
        <title>Salinimonas iocasae sp. nov., a halophilic bacterium isolated from the outer tube casing of tubeworms in Okinawa Trough.</title>
        <authorList>
            <person name="Zhang H."/>
            <person name="Wang H."/>
            <person name="Li C."/>
        </authorList>
    </citation>
    <scope>NUCLEOTIDE SEQUENCE [LARGE SCALE GENOMIC DNA]</scope>
    <source>
        <strain evidence="2 3">KX18D6</strain>
    </source>
</reference>
<dbReference type="KEGG" id="salk:FBQ74_01070"/>
<accession>A0A5B7Y9N9</accession>
<dbReference type="RefSeq" id="WP_139754913.1">
    <property type="nucleotide sequence ID" value="NZ_CP039852.1"/>
</dbReference>
<dbReference type="SMART" id="SM00558">
    <property type="entry name" value="JmjC"/>
    <property type="match status" value="1"/>
</dbReference>
<dbReference type="Proteomes" id="UP000304912">
    <property type="component" value="Chromosome"/>
</dbReference>
<dbReference type="InterPro" id="IPR014710">
    <property type="entry name" value="RmlC-like_jellyroll"/>
</dbReference>
<dbReference type="PANTHER" id="PTHR12461">
    <property type="entry name" value="HYPOXIA-INDUCIBLE FACTOR 1 ALPHA INHIBITOR-RELATED"/>
    <property type="match status" value="1"/>
</dbReference>
<evidence type="ECO:0000313" key="2">
    <source>
        <dbReference type="EMBL" id="QCZ92150.1"/>
    </source>
</evidence>
<gene>
    <name evidence="2" type="ORF">FBQ74_01070</name>
</gene>
<dbReference type="Gene3D" id="2.60.120.10">
    <property type="entry name" value="Jelly Rolls"/>
    <property type="match status" value="1"/>
</dbReference>
<evidence type="ECO:0000259" key="1">
    <source>
        <dbReference type="PROSITE" id="PS51184"/>
    </source>
</evidence>
<feature type="domain" description="JmjC" evidence="1">
    <location>
        <begin position="88"/>
        <end position="268"/>
    </location>
</feature>
<name>A0A5B7Y9N9_9ALTE</name>
<dbReference type="SUPFAM" id="SSF51197">
    <property type="entry name" value="Clavaminate synthase-like"/>
    <property type="match status" value="1"/>
</dbReference>
<dbReference type="OrthoDB" id="479699at2"/>
<dbReference type="EMBL" id="CP039852">
    <property type="protein sequence ID" value="QCZ92150.1"/>
    <property type="molecule type" value="Genomic_DNA"/>
</dbReference>
<organism evidence="2 3">
    <name type="scientific">Salinimonas iocasae</name>
    <dbReference type="NCBI Taxonomy" id="2572577"/>
    <lineage>
        <taxon>Bacteria</taxon>
        <taxon>Pseudomonadati</taxon>
        <taxon>Pseudomonadota</taxon>
        <taxon>Gammaproteobacteria</taxon>
        <taxon>Alteromonadales</taxon>
        <taxon>Alteromonadaceae</taxon>
        <taxon>Alteromonas/Salinimonas group</taxon>
        <taxon>Salinimonas</taxon>
    </lineage>
</organism>